<organism evidence="3 4">
    <name type="scientific">Stentor coeruleus</name>
    <dbReference type="NCBI Taxonomy" id="5963"/>
    <lineage>
        <taxon>Eukaryota</taxon>
        <taxon>Sar</taxon>
        <taxon>Alveolata</taxon>
        <taxon>Ciliophora</taxon>
        <taxon>Postciliodesmatophora</taxon>
        <taxon>Heterotrichea</taxon>
        <taxon>Heterotrichida</taxon>
        <taxon>Stentoridae</taxon>
        <taxon>Stentor</taxon>
    </lineage>
</organism>
<feature type="compositionally biased region" description="Polar residues" evidence="2">
    <location>
        <begin position="51"/>
        <end position="61"/>
    </location>
</feature>
<reference evidence="3 4" key="1">
    <citation type="submission" date="2016-11" db="EMBL/GenBank/DDBJ databases">
        <title>The macronuclear genome of Stentor coeruleus: a giant cell with tiny introns.</title>
        <authorList>
            <person name="Slabodnick M."/>
            <person name="Ruby J.G."/>
            <person name="Reiff S.B."/>
            <person name="Swart E.C."/>
            <person name="Gosai S."/>
            <person name="Prabakaran S."/>
            <person name="Witkowska E."/>
            <person name="Larue G.E."/>
            <person name="Fisher S."/>
            <person name="Freeman R.M."/>
            <person name="Gunawardena J."/>
            <person name="Chu W."/>
            <person name="Stover N.A."/>
            <person name="Gregory B.D."/>
            <person name="Nowacki M."/>
            <person name="Derisi J."/>
            <person name="Roy S.W."/>
            <person name="Marshall W.F."/>
            <person name="Sood P."/>
        </authorList>
    </citation>
    <scope>NUCLEOTIDE SEQUENCE [LARGE SCALE GENOMIC DNA]</scope>
    <source>
        <strain evidence="3">WM001</strain>
    </source>
</reference>
<dbReference type="Proteomes" id="UP000187209">
    <property type="component" value="Unassembled WGS sequence"/>
</dbReference>
<proteinExistence type="predicted"/>
<accession>A0A1R2BFW3</accession>
<feature type="region of interest" description="Disordered" evidence="2">
    <location>
        <begin position="51"/>
        <end position="111"/>
    </location>
</feature>
<comment type="caution">
    <text evidence="3">The sequence shown here is derived from an EMBL/GenBank/DDBJ whole genome shotgun (WGS) entry which is preliminary data.</text>
</comment>
<protein>
    <submittedName>
        <fullName evidence="3">Uncharacterized protein</fullName>
    </submittedName>
</protein>
<evidence type="ECO:0000313" key="4">
    <source>
        <dbReference type="Proteomes" id="UP000187209"/>
    </source>
</evidence>
<feature type="coiled-coil region" evidence="1">
    <location>
        <begin position="6"/>
        <end position="44"/>
    </location>
</feature>
<evidence type="ECO:0000256" key="1">
    <source>
        <dbReference type="SAM" id="Coils"/>
    </source>
</evidence>
<keyword evidence="4" id="KW-1185">Reference proteome</keyword>
<sequence>MDSKTKEEILKEIEKEEKLCKEIYEQLMKNRTKYEEQIRILQEQKLSVSLQSMKNISSSKNPKTHSKQTTDRGVSPIHVIENKENTRFPKGNIISSSSRNDKTSLKSNKNSNNIRIPLGNIPVNIPYDALSSRKNPLDSLRNTTDRNELISSFDSLQYSEDISFL</sequence>
<dbReference type="AlphaFoldDB" id="A0A1R2BFW3"/>
<dbReference type="EMBL" id="MPUH01000675">
    <property type="protein sequence ID" value="OMJ75678.1"/>
    <property type="molecule type" value="Genomic_DNA"/>
</dbReference>
<evidence type="ECO:0000313" key="3">
    <source>
        <dbReference type="EMBL" id="OMJ75678.1"/>
    </source>
</evidence>
<evidence type="ECO:0000256" key="2">
    <source>
        <dbReference type="SAM" id="MobiDB-lite"/>
    </source>
</evidence>
<gene>
    <name evidence="3" type="ORF">SteCoe_25116</name>
</gene>
<keyword evidence="1" id="KW-0175">Coiled coil</keyword>
<name>A0A1R2BFW3_9CILI</name>